<keyword evidence="4" id="KW-0645">Protease</keyword>
<feature type="chain" id="PRO_5003077693" evidence="2">
    <location>
        <begin position="35"/>
        <end position="196"/>
    </location>
</feature>
<dbReference type="Proteomes" id="UP000001213">
    <property type="component" value="Chromosome"/>
</dbReference>
<feature type="region of interest" description="Disordered" evidence="1">
    <location>
        <begin position="30"/>
        <end position="70"/>
    </location>
</feature>
<keyword evidence="4" id="KW-0121">Carboxypeptidase</keyword>
<evidence type="ECO:0000256" key="2">
    <source>
        <dbReference type="SAM" id="SignalP"/>
    </source>
</evidence>
<dbReference type="KEGG" id="tpr:Tpau_0104"/>
<dbReference type="Pfam" id="PF02557">
    <property type="entry name" value="VanY"/>
    <property type="match status" value="1"/>
</dbReference>
<reference evidence="4 5" key="2">
    <citation type="journal article" date="2011" name="Stand. Genomic Sci.">
        <title>Complete genome sequence of Tsukamurella paurometabola type strain (no. 33).</title>
        <authorList>
            <person name="Munk A.C."/>
            <person name="Lapidus A."/>
            <person name="Lucas S."/>
            <person name="Nolan M."/>
            <person name="Tice H."/>
            <person name="Cheng J.F."/>
            <person name="Del Rio T.G."/>
            <person name="Goodwin L."/>
            <person name="Pitluck S."/>
            <person name="Liolios K."/>
            <person name="Huntemann M."/>
            <person name="Ivanova N."/>
            <person name="Mavromatis K."/>
            <person name="Mikhailova N."/>
            <person name="Pati A."/>
            <person name="Chen A."/>
            <person name="Palaniappan K."/>
            <person name="Tapia R."/>
            <person name="Han C."/>
            <person name="Land M."/>
            <person name="Hauser L."/>
            <person name="Chang Y.J."/>
            <person name="Jeffries C.D."/>
            <person name="Brettin T."/>
            <person name="Yasawong M."/>
            <person name="Brambilla E.M."/>
            <person name="Rohde M."/>
            <person name="Sikorski J."/>
            <person name="Goker M."/>
            <person name="Detter J.C."/>
            <person name="Woyke T."/>
            <person name="Bristow J."/>
            <person name="Eisen J.A."/>
            <person name="Markowitz V."/>
            <person name="Hugenholtz P."/>
            <person name="Kyrpides N.C."/>
            <person name="Klenk H.P."/>
        </authorList>
    </citation>
    <scope>NUCLEOTIDE SEQUENCE [LARGE SCALE GENOMIC DNA]</scope>
    <source>
        <strain evidence="5">ATCC 8368 / DSM 20162 / CCUG 35730 / CIP 100753 / JCM 10117 / KCTC 9821 / NBRC 16120 / NCIMB 702349 / NCTC 13040</strain>
    </source>
</reference>
<dbReference type="eggNOG" id="COG1876">
    <property type="taxonomic scope" value="Bacteria"/>
</dbReference>
<dbReference type="SUPFAM" id="SSF55166">
    <property type="entry name" value="Hedgehog/DD-peptidase"/>
    <property type="match status" value="1"/>
</dbReference>
<dbReference type="PROSITE" id="PS51257">
    <property type="entry name" value="PROKAR_LIPOPROTEIN"/>
    <property type="match status" value="1"/>
</dbReference>
<accession>D5UPZ0</accession>
<sequence>MSNHRKARTAAAAIAALAALALLSACSPSLPGSAAPGDPTPSGRPTAAPSGPIGAADGALTEGVPVTTDTPAITNLSPALRQALQGAARAAKAERDIDVLVTSGWRTARYQQSLFDDAVRRYGSTAEAERVVAGTTSEHVAGDAVDIGPTDAADWMTRFGEDYGLCRVYANEMWHFEAKSGAQCAPMVSDASRRSR</sequence>
<evidence type="ECO:0000313" key="4">
    <source>
        <dbReference type="EMBL" id="ADG76758.1"/>
    </source>
</evidence>
<dbReference type="GO" id="GO:0006508">
    <property type="term" value="P:proteolysis"/>
    <property type="evidence" value="ECO:0007669"/>
    <property type="project" value="InterPro"/>
</dbReference>
<dbReference type="RefSeq" id="WP_013124813.1">
    <property type="nucleotide sequence ID" value="NC_014158.1"/>
</dbReference>
<evidence type="ECO:0000259" key="3">
    <source>
        <dbReference type="Pfam" id="PF02557"/>
    </source>
</evidence>
<proteinExistence type="predicted"/>
<organism evidence="4 5">
    <name type="scientific">Tsukamurella paurometabola (strain ATCC 8368 / DSM 20162 / CCUG 35730 / CIP 100753 / JCM 10117 / KCTC 9821 / NBRC 16120 / NCIMB 702349 / NCTC 13040)</name>
    <name type="common">Corynebacterium paurometabolum</name>
    <dbReference type="NCBI Taxonomy" id="521096"/>
    <lineage>
        <taxon>Bacteria</taxon>
        <taxon>Bacillati</taxon>
        <taxon>Actinomycetota</taxon>
        <taxon>Actinomycetes</taxon>
        <taxon>Mycobacteriales</taxon>
        <taxon>Tsukamurellaceae</taxon>
        <taxon>Tsukamurella</taxon>
    </lineage>
</organism>
<gene>
    <name evidence="4" type="ordered locus">Tpau_0104</name>
</gene>
<dbReference type="GO" id="GO:0004180">
    <property type="term" value="F:carboxypeptidase activity"/>
    <property type="evidence" value="ECO:0007669"/>
    <property type="project" value="UniProtKB-KW"/>
</dbReference>
<evidence type="ECO:0000313" key="5">
    <source>
        <dbReference type="Proteomes" id="UP000001213"/>
    </source>
</evidence>
<dbReference type="STRING" id="521096.Tpau_0104"/>
<keyword evidence="5" id="KW-1185">Reference proteome</keyword>
<feature type="domain" description="D-alanyl-D-alanine carboxypeptidase-like core" evidence="3">
    <location>
        <begin position="76"/>
        <end position="154"/>
    </location>
</feature>
<dbReference type="AlphaFoldDB" id="D5UPZ0"/>
<protein>
    <submittedName>
        <fullName evidence="4">Peptidase M15B and M15C DD-carboxypeptidase VanY/endolysin</fullName>
    </submittedName>
</protein>
<dbReference type="Gene3D" id="3.30.1380.10">
    <property type="match status" value="1"/>
</dbReference>
<dbReference type="EMBL" id="CP001966">
    <property type="protein sequence ID" value="ADG76758.1"/>
    <property type="molecule type" value="Genomic_DNA"/>
</dbReference>
<feature type="signal peptide" evidence="2">
    <location>
        <begin position="1"/>
        <end position="34"/>
    </location>
</feature>
<dbReference type="InterPro" id="IPR003709">
    <property type="entry name" value="VanY-like_core_dom"/>
</dbReference>
<keyword evidence="2" id="KW-0732">Signal</keyword>
<evidence type="ECO:0000256" key="1">
    <source>
        <dbReference type="SAM" id="MobiDB-lite"/>
    </source>
</evidence>
<keyword evidence="4" id="KW-0378">Hydrolase</keyword>
<name>D5UPZ0_TSUPD</name>
<dbReference type="HOGENOM" id="CLU_104140_0_0_11"/>
<reference evidence="5" key="1">
    <citation type="submission" date="2010-03" db="EMBL/GenBank/DDBJ databases">
        <title>The complete chromosome of Tsukamurella paurometabola DSM 20162.</title>
        <authorList>
            <consortium name="US DOE Joint Genome Institute (JGI-PGF)"/>
            <person name="Lucas S."/>
            <person name="Copeland A."/>
            <person name="Lapidus A."/>
            <person name="Glavina del Rio T."/>
            <person name="Dalin E."/>
            <person name="Tice H."/>
            <person name="Bruce D."/>
            <person name="Goodwin L."/>
            <person name="Pitluck S."/>
            <person name="Kyrpides N."/>
            <person name="Mavromatis K."/>
            <person name="Ivanova N."/>
            <person name="Mikhailova N."/>
            <person name="Munk A.C."/>
            <person name="Brettin T."/>
            <person name="Detter J.C."/>
            <person name="Tapia R."/>
            <person name="Han C."/>
            <person name="Larimer F."/>
            <person name="Land M."/>
            <person name="Hauser L."/>
            <person name="Markowitz V."/>
            <person name="Cheng J.-F."/>
            <person name="Hugenholtz P."/>
            <person name="Woyke T."/>
            <person name="Wu D."/>
            <person name="Jando M."/>
            <person name="Brambilla E."/>
            <person name="Klenk H.-P."/>
            <person name="Eisen J.A."/>
        </authorList>
    </citation>
    <scope>NUCLEOTIDE SEQUENCE [LARGE SCALE GENOMIC DNA]</scope>
    <source>
        <strain evidence="5">ATCC 8368 / DSM 20162 / CCUG 35730 / CIP 100753 / JCM 10117 / KCTC 9821 / NBRC 16120 / NCIMB 702349 / NCTC 13040</strain>
    </source>
</reference>
<dbReference type="CDD" id="cd14846">
    <property type="entry name" value="Peptidase_M15_like"/>
    <property type="match status" value="1"/>
</dbReference>
<dbReference type="InterPro" id="IPR009045">
    <property type="entry name" value="Zn_M74/Hedgehog-like"/>
</dbReference>